<gene>
    <name evidence="1" type="ORF">MM415A06258_0005</name>
    <name evidence="2" type="ORF">MM415B02556_0004</name>
</gene>
<dbReference type="EMBL" id="MT142844">
    <property type="protein sequence ID" value="QJA89403.1"/>
    <property type="molecule type" value="Genomic_DNA"/>
</dbReference>
<organism evidence="2">
    <name type="scientific">viral metagenome</name>
    <dbReference type="NCBI Taxonomy" id="1070528"/>
    <lineage>
        <taxon>unclassified sequences</taxon>
        <taxon>metagenomes</taxon>
        <taxon>organismal metagenomes</taxon>
    </lineage>
</organism>
<evidence type="ECO:0000313" key="2">
    <source>
        <dbReference type="EMBL" id="QJA89403.1"/>
    </source>
</evidence>
<accession>A0A6M3L4Q7</accession>
<reference evidence="2" key="1">
    <citation type="submission" date="2020-03" db="EMBL/GenBank/DDBJ databases">
        <title>The deep terrestrial virosphere.</title>
        <authorList>
            <person name="Holmfeldt K."/>
            <person name="Nilsson E."/>
            <person name="Simone D."/>
            <person name="Lopez-Fernandez M."/>
            <person name="Wu X."/>
            <person name="de Brujin I."/>
            <person name="Lundin D."/>
            <person name="Andersson A."/>
            <person name="Bertilsson S."/>
            <person name="Dopson M."/>
        </authorList>
    </citation>
    <scope>NUCLEOTIDE SEQUENCE</scope>
    <source>
        <strain evidence="1">MM415A06258</strain>
        <strain evidence="2">MM415B02556</strain>
    </source>
</reference>
<dbReference type="AlphaFoldDB" id="A0A6M3L4Q7"/>
<proteinExistence type="predicted"/>
<dbReference type="EMBL" id="MT141625">
    <property type="protein sequence ID" value="QJA68525.1"/>
    <property type="molecule type" value="Genomic_DNA"/>
</dbReference>
<sequence length="88" mass="10235">MRCPKCQSLTQTELVNINGNAFYHCTRNIYDVQVETRKGEVKFNPNSYLCDTYIDHKGREFQGYVAFVTDRGGRTQKVRSVNLQPKRT</sequence>
<name>A0A6M3L4Q7_9ZZZZ</name>
<evidence type="ECO:0000313" key="1">
    <source>
        <dbReference type="EMBL" id="QJA68525.1"/>
    </source>
</evidence>
<protein>
    <submittedName>
        <fullName evidence="2">Uncharacterized protein</fullName>
    </submittedName>
</protein>